<evidence type="ECO:0000259" key="10">
    <source>
        <dbReference type="Pfam" id="PF18962"/>
    </source>
</evidence>
<protein>
    <submittedName>
        <fullName evidence="11">T9SS type A sorting domain-containing protein</fullName>
    </submittedName>
</protein>
<dbReference type="InterPro" id="IPR015500">
    <property type="entry name" value="Peptidase_S8_subtilisin-rel"/>
</dbReference>
<dbReference type="AlphaFoldDB" id="A0A3S3Q818"/>
<dbReference type="PRINTS" id="PR00723">
    <property type="entry name" value="SUBTILISIN"/>
</dbReference>
<evidence type="ECO:0000256" key="7">
    <source>
        <dbReference type="RuleBase" id="RU003355"/>
    </source>
</evidence>
<comment type="similarity">
    <text evidence="1 6 7">Belongs to the peptidase S8 family.</text>
</comment>
<dbReference type="InterPro" id="IPR026444">
    <property type="entry name" value="Secre_tail"/>
</dbReference>
<dbReference type="EMBL" id="SBII01000009">
    <property type="protein sequence ID" value="RWW98800.1"/>
    <property type="molecule type" value="Genomic_DNA"/>
</dbReference>
<feature type="domain" description="Secretion system C-terminal sorting" evidence="10">
    <location>
        <begin position="468"/>
        <end position="531"/>
    </location>
</feature>
<dbReference type="InterPro" id="IPR000209">
    <property type="entry name" value="Peptidase_S8/S53_dom"/>
</dbReference>
<dbReference type="Pfam" id="PF00082">
    <property type="entry name" value="Peptidase_S8"/>
    <property type="match status" value="1"/>
</dbReference>
<keyword evidence="5 6" id="KW-0720">Serine protease</keyword>
<dbReference type="GO" id="GO:0006508">
    <property type="term" value="P:proteolysis"/>
    <property type="evidence" value="ECO:0007669"/>
    <property type="project" value="UniProtKB-KW"/>
</dbReference>
<keyword evidence="4 6" id="KW-0378">Hydrolase</keyword>
<dbReference type="SUPFAM" id="SSF52743">
    <property type="entry name" value="Subtilisin-like"/>
    <property type="match status" value="1"/>
</dbReference>
<dbReference type="InterPro" id="IPR050131">
    <property type="entry name" value="Peptidase_S8_subtilisin-like"/>
</dbReference>
<evidence type="ECO:0000256" key="6">
    <source>
        <dbReference type="PROSITE-ProRule" id="PRU01240"/>
    </source>
</evidence>
<dbReference type="InterPro" id="IPR023828">
    <property type="entry name" value="Peptidase_S8_Ser-AS"/>
</dbReference>
<reference evidence="11 12" key="1">
    <citation type="submission" date="2019-01" db="EMBL/GenBank/DDBJ databases">
        <title>Flavobacterium sp. nov.,isolated from freshwater.</title>
        <authorList>
            <person name="Zhang R."/>
            <person name="Du Z.-J."/>
        </authorList>
    </citation>
    <scope>NUCLEOTIDE SEQUENCE [LARGE SCALE GENOMIC DNA]</scope>
    <source>
        <strain evidence="11 12">1E403</strain>
    </source>
</reference>
<keyword evidence="2 6" id="KW-0645">Protease</keyword>
<name>A0A3S3Q818_9FLAO</name>
<evidence type="ECO:0000256" key="1">
    <source>
        <dbReference type="ARBA" id="ARBA00011073"/>
    </source>
</evidence>
<proteinExistence type="inferred from homology"/>
<keyword evidence="12" id="KW-1185">Reference proteome</keyword>
<dbReference type="PROSITE" id="PS00138">
    <property type="entry name" value="SUBTILASE_SER"/>
    <property type="match status" value="1"/>
</dbReference>
<dbReference type="CDD" id="cd07493">
    <property type="entry name" value="Peptidases_S8_9"/>
    <property type="match status" value="1"/>
</dbReference>
<sequence length="540" mass="58679">MKKLLFIIALFSVGFCYAQEDAWVYFRDKPDAEFYLANPLEMLTQKALDRRTKQGIALDDKDVPIHQAYIDEVIASQGITVMAKSKWLNVLHIRGSREDILTLKVLSFVDKVDFANKTLNIPGNISGRTANQQQYMAVNKDFETHTDFNYGSSANQIQMLKGNLLHEQNFTGKGMTIAVLDAGFPGVNTTQPFKRLFDNSLILGGYDFVTRSDNFYGGGTHGTLVLSTMGGYIDGQLTGTAPDAFYYLFITEDPTSENPVEESYWVEAAEKADSLGVDVINTSLGYFGYDNTAYSYTYENMDGQTAFISRGANVAFLKGIMCVVSAGNTGTSNAPHIGVPADAANSLTVGAVDAQRNYGSFSSIGPSFDNRVKPDVMAKGAQSTIATTDGTVGTASGTSFASPITAGLVACLWQALPDMTNVELLQLIRQSADRYANPTNQYGYGIPDFSLALQNGKDIKNMNTRFILFPNPCNDIVNIAFPKGVHSATVTVFNNLGQLVVNKAVSTNEPYLTLGALATGVYSYKLESAAVSQRGRLIKE</sequence>
<comment type="caution">
    <text evidence="11">The sequence shown here is derived from an EMBL/GenBank/DDBJ whole genome shotgun (WGS) entry which is preliminary data.</text>
</comment>
<evidence type="ECO:0000256" key="5">
    <source>
        <dbReference type="ARBA" id="ARBA00022825"/>
    </source>
</evidence>
<dbReference type="PANTHER" id="PTHR43806">
    <property type="entry name" value="PEPTIDASE S8"/>
    <property type="match status" value="1"/>
</dbReference>
<dbReference type="GO" id="GO:0004252">
    <property type="term" value="F:serine-type endopeptidase activity"/>
    <property type="evidence" value="ECO:0007669"/>
    <property type="project" value="UniProtKB-UniRule"/>
</dbReference>
<dbReference type="Proteomes" id="UP000287527">
    <property type="component" value="Unassembled WGS sequence"/>
</dbReference>
<gene>
    <name evidence="11" type="ORF">EPI11_12800</name>
</gene>
<dbReference type="PIRSF" id="PIRSF037903">
    <property type="entry name" value="Subtilisin_rel_GFO_2223"/>
    <property type="match status" value="1"/>
</dbReference>
<dbReference type="Gene3D" id="3.40.50.200">
    <property type="entry name" value="Peptidase S8/S53 domain"/>
    <property type="match status" value="1"/>
</dbReference>
<dbReference type="InterPro" id="IPR017317">
    <property type="entry name" value="Pept_S8_subtilisin_bacteroid-2"/>
</dbReference>
<keyword evidence="3 8" id="KW-0732">Signal</keyword>
<feature type="active site" description="Charge relay system" evidence="6">
    <location>
        <position position="399"/>
    </location>
</feature>
<dbReference type="InterPro" id="IPR023827">
    <property type="entry name" value="Peptidase_S8_Asp-AS"/>
</dbReference>
<evidence type="ECO:0000256" key="8">
    <source>
        <dbReference type="SAM" id="SignalP"/>
    </source>
</evidence>
<dbReference type="Pfam" id="PF18962">
    <property type="entry name" value="Por_Secre_tail"/>
    <property type="match status" value="1"/>
</dbReference>
<dbReference type="OrthoDB" id="1407599at2"/>
<feature type="domain" description="Peptidase S8/S53" evidence="9">
    <location>
        <begin position="172"/>
        <end position="445"/>
    </location>
</feature>
<feature type="active site" description="Charge relay system" evidence="6">
    <location>
        <position position="221"/>
    </location>
</feature>
<evidence type="ECO:0000259" key="9">
    <source>
        <dbReference type="Pfam" id="PF00082"/>
    </source>
</evidence>
<feature type="active site" description="Charge relay system" evidence="6">
    <location>
        <position position="181"/>
    </location>
</feature>
<feature type="signal peptide" evidence="8">
    <location>
        <begin position="1"/>
        <end position="18"/>
    </location>
</feature>
<accession>A0A3S3Q818</accession>
<dbReference type="NCBIfam" id="TIGR04183">
    <property type="entry name" value="Por_Secre_tail"/>
    <property type="match status" value="1"/>
</dbReference>
<dbReference type="InterPro" id="IPR036852">
    <property type="entry name" value="Peptidase_S8/S53_dom_sf"/>
</dbReference>
<feature type="chain" id="PRO_5018616092" evidence="8">
    <location>
        <begin position="19"/>
        <end position="540"/>
    </location>
</feature>
<evidence type="ECO:0000256" key="3">
    <source>
        <dbReference type="ARBA" id="ARBA00022729"/>
    </source>
</evidence>
<dbReference type="PROSITE" id="PS51892">
    <property type="entry name" value="SUBTILASE"/>
    <property type="match status" value="1"/>
</dbReference>
<evidence type="ECO:0000313" key="12">
    <source>
        <dbReference type="Proteomes" id="UP000287527"/>
    </source>
</evidence>
<evidence type="ECO:0000313" key="11">
    <source>
        <dbReference type="EMBL" id="RWW98800.1"/>
    </source>
</evidence>
<dbReference type="PANTHER" id="PTHR43806:SF67">
    <property type="entry name" value="EGF-LIKE DOMAIN-CONTAINING PROTEIN"/>
    <property type="match status" value="1"/>
</dbReference>
<dbReference type="RefSeq" id="WP_128390376.1">
    <property type="nucleotide sequence ID" value="NZ_SBII01000009.1"/>
</dbReference>
<evidence type="ECO:0000256" key="4">
    <source>
        <dbReference type="ARBA" id="ARBA00022801"/>
    </source>
</evidence>
<organism evidence="11 12">
    <name type="scientific">Flavobacterium cerinum</name>
    <dbReference type="NCBI Taxonomy" id="2502784"/>
    <lineage>
        <taxon>Bacteria</taxon>
        <taxon>Pseudomonadati</taxon>
        <taxon>Bacteroidota</taxon>
        <taxon>Flavobacteriia</taxon>
        <taxon>Flavobacteriales</taxon>
        <taxon>Flavobacteriaceae</taxon>
        <taxon>Flavobacterium</taxon>
    </lineage>
</organism>
<evidence type="ECO:0000256" key="2">
    <source>
        <dbReference type="ARBA" id="ARBA00022670"/>
    </source>
</evidence>
<dbReference type="PROSITE" id="PS00136">
    <property type="entry name" value="SUBTILASE_ASP"/>
    <property type="match status" value="1"/>
</dbReference>